<dbReference type="InterPro" id="IPR010664">
    <property type="entry name" value="LipoPS_assembly_LptC-rel"/>
</dbReference>
<gene>
    <name evidence="6" type="primary">lptC</name>
    <name evidence="6" type="ORF">CH330_09540</name>
</gene>
<keyword evidence="4" id="KW-1133">Transmembrane helix</keyword>
<dbReference type="PANTHER" id="PTHR37481:SF1">
    <property type="entry name" value="LIPOPOLYSACCHARIDE EXPORT SYSTEM PROTEIN LPTC"/>
    <property type="match status" value="1"/>
</dbReference>
<dbReference type="PANTHER" id="PTHR37481">
    <property type="entry name" value="LIPOPOLYSACCHARIDE EXPORT SYSTEM PROTEIN LPTC"/>
    <property type="match status" value="1"/>
</dbReference>
<evidence type="ECO:0000313" key="7">
    <source>
        <dbReference type="Proteomes" id="UP000215559"/>
    </source>
</evidence>
<sequence length="174" mass="19151">MAVLLAILVGLSCRQGQNEQKTASLPSQVIEGFTLQESSSGERLYTVEAETAYVFESFQRIDVIMPRVLFYNKDGKIHAELVADQGTVQTKNNDLVARGNVLVLTADSSSLRTDSLCWNNITQLIRTDAAVEIDTPKGHVTGYGLISDAGLNKIEIESEVKGTSEYQFNQKVQH</sequence>
<evidence type="ECO:0000256" key="5">
    <source>
        <dbReference type="ARBA" id="ARBA00023136"/>
    </source>
</evidence>
<dbReference type="GO" id="GO:0015221">
    <property type="term" value="F:lipopolysaccharide transmembrane transporter activity"/>
    <property type="evidence" value="ECO:0007669"/>
    <property type="project" value="InterPro"/>
</dbReference>
<dbReference type="AlphaFoldDB" id="A0A235BPV7"/>
<dbReference type="InterPro" id="IPR052363">
    <property type="entry name" value="LPS_export_LptC"/>
</dbReference>
<dbReference type="GO" id="GO:0017089">
    <property type="term" value="F:glycolipid transfer activity"/>
    <property type="evidence" value="ECO:0007669"/>
    <property type="project" value="TreeGrafter"/>
</dbReference>
<comment type="caution">
    <text evidence="6">The sequence shown here is derived from an EMBL/GenBank/DDBJ whole genome shotgun (WGS) entry which is preliminary data.</text>
</comment>
<organism evidence="6 7">
    <name type="scientific">candidate division WOR-3 bacterium JGI_Cruoil_03_51_56</name>
    <dbReference type="NCBI Taxonomy" id="1973747"/>
    <lineage>
        <taxon>Bacteria</taxon>
        <taxon>Bacteria division WOR-3</taxon>
    </lineage>
</organism>
<dbReference type="InterPro" id="IPR026265">
    <property type="entry name" value="LptC"/>
</dbReference>
<dbReference type="Proteomes" id="UP000215559">
    <property type="component" value="Unassembled WGS sequence"/>
</dbReference>
<evidence type="ECO:0000256" key="2">
    <source>
        <dbReference type="ARBA" id="ARBA00022519"/>
    </source>
</evidence>
<dbReference type="Gene3D" id="2.60.450.10">
    <property type="entry name" value="Lipopolysaccharide (LPS) transport protein A like domain"/>
    <property type="match status" value="1"/>
</dbReference>
<evidence type="ECO:0000256" key="1">
    <source>
        <dbReference type="ARBA" id="ARBA00022475"/>
    </source>
</evidence>
<dbReference type="Pfam" id="PF06835">
    <property type="entry name" value="LptC"/>
    <property type="match status" value="1"/>
</dbReference>
<reference evidence="6 7" key="1">
    <citation type="submission" date="2017-07" db="EMBL/GenBank/DDBJ databases">
        <title>Recovery of genomes from metagenomes via a dereplication, aggregation, and scoring strategy.</title>
        <authorList>
            <person name="Sieber C.M."/>
            <person name="Probst A.J."/>
            <person name="Sharrar A."/>
            <person name="Thomas B.C."/>
            <person name="Hess M."/>
            <person name="Tringe S.G."/>
            <person name="Banfield J.F."/>
        </authorList>
    </citation>
    <scope>NUCLEOTIDE SEQUENCE [LARGE SCALE GENOMIC DNA]</scope>
    <source>
        <strain evidence="6">JGI_Cruoil_03_51_56</strain>
    </source>
</reference>
<evidence type="ECO:0000313" key="6">
    <source>
        <dbReference type="EMBL" id="OYD14039.1"/>
    </source>
</evidence>
<keyword evidence="5" id="KW-0472">Membrane</keyword>
<dbReference type="GO" id="GO:0005886">
    <property type="term" value="C:plasma membrane"/>
    <property type="evidence" value="ECO:0007669"/>
    <property type="project" value="InterPro"/>
</dbReference>
<proteinExistence type="predicted"/>
<keyword evidence="2" id="KW-0997">Cell inner membrane</keyword>
<evidence type="ECO:0000256" key="4">
    <source>
        <dbReference type="ARBA" id="ARBA00022989"/>
    </source>
</evidence>
<protein>
    <submittedName>
        <fullName evidence="6">LPS export ABC transporter periplasmic protein LptC</fullName>
    </submittedName>
</protein>
<keyword evidence="1" id="KW-1003">Cell membrane</keyword>
<dbReference type="EMBL" id="NOZP01000183">
    <property type="protein sequence ID" value="OYD14039.1"/>
    <property type="molecule type" value="Genomic_DNA"/>
</dbReference>
<keyword evidence="3" id="KW-0812">Transmembrane</keyword>
<name>A0A235BPV7_UNCW3</name>
<evidence type="ECO:0000256" key="3">
    <source>
        <dbReference type="ARBA" id="ARBA00022692"/>
    </source>
</evidence>
<dbReference type="NCBIfam" id="TIGR04409">
    <property type="entry name" value="LptC_YrbK"/>
    <property type="match status" value="1"/>
</dbReference>
<dbReference type="GO" id="GO:0030288">
    <property type="term" value="C:outer membrane-bounded periplasmic space"/>
    <property type="evidence" value="ECO:0007669"/>
    <property type="project" value="TreeGrafter"/>
</dbReference>
<accession>A0A235BPV7</accession>